<evidence type="ECO:0000256" key="1">
    <source>
        <dbReference type="SAM" id="Coils"/>
    </source>
</evidence>
<reference evidence="3 4" key="1">
    <citation type="submission" date="2023-03" db="EMBL/GenBank/DDBJ databases">
        <title>Genome insight into feeding habits of ladybird beetles.</title>
        <authorList>
            <person name="Li H.-S."/>
            <person name="Huang Y.-H."/>
            <person name="Pang H."/>
        </authorList>
    </citation>
    <scope>NUCLEOTIDE SEQUENCE [LARGE SCALE GENOMIC DNA]</scope>
    <source>
        <strain evidence="3">SYSU_2023b</strain>
        <tissue evidence="3">Whole body</tissue>
    </source>
</reference>
<feature type="compositionally biased region" description="Acidic residues" evidence="2">
    <location>
        <begin position="168"/>
        <end position="188"/>
    </location>
</feature>
<evidence type="ECO:0008006" key="5">
    <source>
        <dbReference type="Google" id="ProtNLM"/>
    </source>
</evidence>
<evidence type="ECO:0000313" key="3">
    <source>
        <dbReference type="EMBL" id="KAK9888238.1"/>
    </source>
</evidence>
<feature type="region of interest" description="Disordered" evidence="2">
    <location>
        <begin position="148"/>
        <end position="197"/>
    </location>
</feature>
<organism evidence="3 4">
    <name type="scientific">Henosepilachna vigintioctopunctata</name>
    <dbReference type="NCBI Taxonomy" id="420089"/>
    <lineage>
        <taxon>Eukaryota</taxon>
        <taxon>Metazoa</taxon>
        <taxon>Ecdysozoa</taxon>
        <taxon>Arthropoda</taxon>
        <taxon>Hexapoda</taxon>
        <taxon>Insecta</taxon>
        <taxon>Pterygota</taxon>
        <taxon>Neoptera</taxon>
        <taxon>Endopterygota</taxon>
        <taxon>Coleoptera</taxon>
        <taxon>Polyphaga</taxon>
        <taxon>Cucujiformia</taxon>
        <taxon>Coccinelloidea</taxon>
        <taxon>Coccinellidae</taxon>
        <taxon>Epilachninae</taxon>
        <taxon>Epilachnini</taxon>
        <taxon>Henosepilachna</taxon>
    </lineage>
</organism>
<feature type="compositionally biased region" description="Polar residues" evidence="2">
    <location>
        <begin position="149"/>
        <end position="167"/>
    </location>
</feature>
<proteinExistence type="predicted"/>
<feature type="compositionally biased region" description="Basic residues" evidence="2">
    <location>
        <begin position="344"/>
        <end position="355"/>
    </location>
</feature>
<feature type="compositionally biased region" description="Basic and acidic residues" evidence="2">
    <location>
        <begin position="548"/>
        <end position="558"/>
    </location>
</feature>
<accession>A0AAW1V4D3</accession>
<feature type="compositionally biased region" description="Basic and acidic residues" evidence="2">
    <location>
        <begin position="503"/>
        <end position="523"/>
    </location>
</feature>
<evidence type="ECO:0000256" key="2">
    <source>
        <dbReference type="SAM" id="MobiDB-lite"/>
    </source>
</evidence>
<dbReference type="Proteomes" id="UP001431783">
    <property type="component" value="Unassembled WGS sequence"/>
</dbReference>
<comment type="caution">
    <text evidence="3">The sequence shown here is derived from an EMBL/GenBank/DDBJ whole genome shotgun (WGS) entry which is preliminary data.</text>
</comment>
<feature type="compositionally biased region" description="Polar residues" evidence="2">
    <location>
        <begin position="524"/>
        <end position="536"/>
    </location>
</feature>
<gene>
    <name evidence="3" type="ORF">WA026_000504</name>
</gene>
<name>A0AAW1V4D3_9CUCU</name>
<feature type="compositionally biased region" description="Low complexity" evidence="2">
    <location>
        <begin position="360"/>
        <end position="369"/>
    </location>
</feature>
<feature type="region of interest" description="Disordered" evidence="2">
    <location>
        <begin position="494"/>
        <end position="614"/>
    </location>
</feature>
<feature type="compositionally biased region" description="Polar residues" evidence="2">
    <location>
        <begin position="389"/>
        <end position="416"/>
    </location>
</feature>
<protein>
    <recommendedName>
        <fullName evidence="5">Shugoshin C-terminal domain-containing protein</fullName>
    </recommendedName>
</protein>
<feature type="region of interest" description="Disordered" evidence="2">
    <location>
        <begin position="342"/>
        <end position="416"/>
    </location>
</feature>
<feature type="region of interest" description="Disordered" evidence="2">
    <location>
        <begin position="276"/>
        <end position="296"/>
    </location>
</feature>
<evidence type="ECO:0000313" key="4">
    <source>
        <dbReference type="Proteomes" id="UP001431783"/>
    </source>
</evidence>
<feature type="compositionally biased region" description="Basic and acidic residues" evidence="2">
    <location>
        <begin position="570"/>
        <end position="596"/>
    </location>
</feature>
<sequence length="634" mass="71790">MSRRIENTSTSRMSEASLDHKYLKTLNNELSKEVAELRKEQTRKQSDIDHLLSEKFNIELKYNHLYHLFSKIEERSRITLNHIVECSNELAYIMQITNRVKSLGNRVSDSPVGAVNKSRNNSLKQVVTPHAVNGHVIHTPTIRIARYNEPTSETSPKCSENNTTGQNFEDDNLSSEEDVTENDEEVINEEDRGNGTFNSRCTISSLINSDLDSLEEDADEMIDASPLKENDGALSTIQEELEQSIDQDEIDQPVFSGRAQEVQVYSNQISEKITRVNNKRGSNNSTSDFSELDTSNSSVIPEASTSYNVTSKFNDDDIPYEVNILKRKSFIERKSIGSPIPSKILRRSNIKRRSSERKSISSVSMDSSSTPRKSLEFRQPITPAHLDTTESSESTLRNSSLKSFNGPIDSTMSNSDTSDAVVSTSILVPTIRSFIEKTSIHSTPSIDSSFEDVQTTIIRKLNFRKKRLNKPAANPVVNITRLSKDDMEHISMDLKKSIKNPKRSREEKSFEEKKPIKRGKSDTNKNSSIYNNSSLNKPAANPVVNKTRLSEDDMEHRSMHLKKSIKNPKTSREEKSFEEEKPINREKSDMKKKNIESKSVSRSSPNKLSLSNESRNNSNVISLFFFQLETAASW</sequence>
<keyword evidence="4" id="KW-1185">Reference proteome</keyword>
<feature type="coiled-coil region" evidence="1">
    <location>
        <begin position="20"/>
        <end position="47"/>
    </location>
</feature>
<keyword evidence="1" id="KW-0175">Coiled coil</keyword>
<dbReference type="EMBL" id="JARQZJ010000121">
    <property type="protein sequence ID" value="KAK9888238.1"/>
    <property type="molecule type" value="Genomic_DNA"/>
</dbReference>
<dbReference type="AlphaFoldDB" id="A0AAW1V4D3"/>